<dbReference type="InterPro" id="IPR016040">
    <property type="entry name" value="NAD(P)-bd_dom"/>
</dbReference>
<evidence type="ECO:0000313" key="7">
    <source>
        <dbReference type="Proteomes" id="UP000219435"/>
    </source>
</evidence>
<accession>A0A285V485</accession>
<reference evidence="7" key="1">
    <citation type="submission" date="2017-08" db="EMBL/GenBank/DDBJ databases">
        <authorList>
            <person name="Varghese N."/>
            <person name="Submissions S."/>
        </authorList>
    </citation>
    <scope>NUCLEOTIDE SEQUENCE [LARGE SCALE GENOMIC DNA]</scope>
    <source>
        <strain evidence="7">DSM 4725</strain>
    </source>
</reference>
<dbReference type="InterPro" id="IPR036291">
    <property type="entry name" value="NAD(P)-bd_dom_sf"/>
</dbReference>
<sequence length="329" mass="34621">MGTALVTGLTGQDGGYLAEQLVAAGDVVHGVVSSAQDPDGVPGHLRDLGDALVVHEADLRDLTALTALVDDVEPDRLFNLAGMSSVAASWEDPVGALEVNARPVLGLLEHLHRRSERGAPPTRFVQASSAEVFAGCGRTPIDESCPVTPLNPYGSAKALAHQSVGMYRARGLHASSLVLFNHESPRRPTRFVTRKITAGVAAIAAGRADRLTLGNLAVHRDWGWAPDYTRAMVLAAAAATPDDYVVATGRAHSLFDLVETAFAQVGITDWRPYVVSDAALIRPADAEVLVGDSTRLRTRLGWAPTVDFDGMVAAMVAADVAALADELPG</sequence>
<evidence type="ECO:0000256" key="1">
    <source>
        <dbReference type="ARBA" id="ARBA00001937"/>
    </source>
</evidence>
<dbReference type="GO" id="GO:0042351">
    <property type="term" value="P:'de novo' GDP-L-fucose biosynthetic process"/>
    <property type="evidence" value="ECO:0007669"/>
    <property type="project" value="TreeGrafter"/>
</dbReference>
<name>A0A285V485_9ACTN</name>
<dbReference type="CDD" id="cd05260">
    <property type="entry name" value="GDP_MD_SDR_e"/>
    <property type="match status" value="1"/>
</dbReference>
<feature type="domain" description="NAD(P)-binding" evidence="5">
    <location>
        <begin position="5"/>
        <end position="315"/>
    </location>
</feature>
<protein>
    <recommendedName>
        <fullName evidence="3">GDP-mannose 4,6-dehydratase</fullName>
        <ecNumber evidence="3">4.2.1.47</ecNumber>
    </recommendedName>
</protein>
<comment type="cofactor">
    <cofactor evidence="1">
        <name>NADP(+)</name>
        <dbReference type="ChEBI" id="CHEBI:58349"/>
    </cofactor>
</comment>
<evidence type="ECO:0000313" key="6">
    <source>
        <dbReference type="EMBL" id="SOC48922.1"/>
    </source>
</evidence>
<dbReference type="Pfam" id="PF16363">
    <property type="entry name" value="GDP_Man_Dehyd"/>
    <property type="match status" value="1"/>
</dbReference>
<dbReference type="Gene3D" id="3.40.50.720">
    <property type="entry name" value="NAD(P)-binding Rossmann-like Domain"/>
    <property type="match status" value="1"/>
</dbReference>
<evidence type="ECO:0000259" key="5">
    <source>
        <dbReference type="Pfam" id="PF16363"/>
    </source>
</evidence>
<comment type="similarity">
    <text evidence="2">Belongs to the NAD(P)-dependent epimerase/dehydratase family. GDP-mannose 4,6-dehydratase subfamily.</text>
</comment>
<gene>
    <name evidence="6" type="ORF">SAMN05660748_1635</name>
</gene>
<dbReference type="SUPFAM" id="SSF51735">
    <property type="entry name" value="NAD(P)-binding Rossmann-fold domains"/>
    <property type="match status" value="1"/>
</dbReference>
<evidence type="ECO:0000256" key="2">
    <source>
        <dbReference type="ARBA" id="ARBA00009263"/>
    </source>
</evidence>
<dbReference type="InterPro" id="IPR006368">
    <property type="entry name" value="GDP_Man_deHydtase"/>
</dbReference>
<proteinExistence type="inferred from homology"/>
<evidence type="ECO:0000256" key="4">
    <source>
        <dbReference type="ARBA" id="ARBA00023239"/>
    </source>
</evidence>
<organism evidence="6 7">
    <name type="scientific">Blastococcus aggregatus</name>
    <dbReference type="NCBI Taxonomy" id="38502"/>
    <lineage>
        <taxon>Bacteria</taxon>
        <taxon>Bacillati</taxon>
        <taxon>Actinomycetota</taxon>
        <taxon>Actinomycetes</taxon>
        <taxon>Geodermatophilales</taxon>
        <taxon>Geodermatophilaceae</taxon>
        <taxon>Blastococcus</taxon>
    </lineage>
</organism>
<dbReference type="EC" id="4.2.1.47" evidence="3"/>
<evidence type="ECO:0000256" key="3">
    <source>
        <dbReference type="ARBA" id="ARBA00011989"/>
    </source>
</evidence>
<dbReference type="OrthoDB" id="9779041at2"/>
<dbReference type="PANTHER" id="PTHR43715">
    <property type="entry name" value="GDP-MANNOSE 4,6-DEHYDRATASE"/>
    <property type="match status" value="1"/>
</dbReference>
<dbReference type="AlphaFoldDB" id="A0A285V485"/>
<dbReference type="EMBL" id="OBQI01000002">
    <property type="protein sequence ID" value="SOC48922.1"/>
    <property type="molecule type" value="Genomic_DNA"/>
</dbReference>
<dbReference type="Gene3D" id="3.90.25.10">
    <property type="entry name" value="UDP-galactose 4-epimerase, domain 1"/>
    <property type="match status" value="1"/>
</dbReference>
<dbReference type="Proteomes" id="UP000219435">
    <property type="component" value="Unassembled WGS sequence"/>
</dbReference>
<dbReference type="GO" id="GO:0008446">
    <property type="term" value="F:GDP-mannose 4,6-dehydratase activity"/>
    <property type="evidence" value="ECO:0007669"/>
    <property type="project" value="UniProtKB-EC"/>
</dbReference>
<keyword evidence="7" id="KW-1185">Reference proteome</keyword>
<keyword evidence="4" id="KW-0456">Lyase</keyword>
<dbReference type="PANTHER" id="PTHR43715:SF1">
    <property type="entry name" value="GDP-MANNOSE 4,6 DEHYDRATASE"/>
    <property type="match status" value="1"/>
</dbReference>